<dbReference type="InterPro" id="IPR018247">
    <property type="entry name" value="EF_Hand_1_Ca_BS"/>
</dbReference>
<dbReference type="PROSITE" id="PS00018">
    <property type="entry name" value="EF_HAND_1"/>
    <property type="match status" value="1"/>
</dbReference>
<dbReference type="Pfam" id="PF01067">
    <property type="entry name" value="Calpain_III"/>
    <property type="match status" value="1"/>
</dbReference>
<protein>
    <submittedName>
        <fullName evidence="12">Calpain-9-like</fullName>
    </submittedName>
</protein>
<dbReference type="SUPFAM" id="SSF54001">
    <property type="entry name" value="Cysteine proteinases"/>
    <property type="match status" value="1"/>
</dbReference>
<sequence length="826" mass="92778">MSDNIPAPGSPGNPMKFKDQDYTSLRAESLKTKKLFLDLTFSAEQSSIGMPADPDPKLAIKWLRPKEISKNAVFVEGTTGTTDICQGQLGNCWLLAALSCLTMHPTLFEKVVPAGQTLDNPYAGIFRFRFWQYGEWVEVVVDDRLPVRGGRLLFSYSRTNNEFWSALVEKAYAKLIGSYASLKGGNISEGMEDFTGGIAYTRPVSSRTPPVLWRTLTAALSRGSLLSCFIQAKNVKEIGTVTAEGLVKGHAYAITATDKVKRNDEEVLLVRLRNPWGFVEFCGPWSDKCKDWEGIDAAEKTRIHLNIEEDGEFWIGVEDFCKMYDTVELCSVNPDSDAGEDSDAASVSDWSLTSHKGSWVPMCSAGGSRKYPKSFWKNPQFHLVLSQQDVEDVEVYEDDVDVGDDDAGAAVVKTGEEKQKEKMRKCTMLVELLQKNRRQIDKVNFLYIAFHIYKLQDSTNTFDEQFFSTNPLVSRSGPYKNSRAVWRKIHLDPGHYVILPSTQRPNQQGEFFLRIYAKKGNTLGAREITCPTAFSMTVMSKPPLPEDQRRVQKWFDEEAGQDDRLNAVEFMKLVNSVLEKDYHLPLEICRQLIFGENTGGRGRLSRDQAEKILSSLRNLQSIFFEFDEDSSGTMSPFELSQALKAAGVQCDNSVLQMLWERFGSGEQHLPFPVFVSCVCRLQVLVGEPLHYSSIPRLHNPHQHSTAQRSTTQYSTAQHNTIQHNTAQHRAAQHNTIQHNTAQHNTIQHSTIQHSTTQHNTAQHNTAQLFGTLLFLCLQSGTVWTGAGESPATDVVGVTSFKLPLSRTQRQADEEEPQMSAVRPLFT</sequence>
<dbReference type="CDD" id="cd00044">
    <property type="entry name" value="CysPc"/>
    <property type="match status" value="1"/>
</dbReference>
<comment type="similarity">
    <text evidence="1">Belongs to the peptidase C2 family.</text>
</comment>
<evidence type="ECO:0000313" key="12">
    <source>
        <dbReference type="EMBL" id="KAG9272817.1"/>
    </source>
</evidence>
<evidence type="ECO:0000313" key="13">
    <source>
        <dbReference type="Proteomes" id="UP000752171"/>
    </source>
</evidence>
<evidence type="ECO:0000256" key="3">
    <source>
        <dbReference type="ARBA" id="ARBA00022723"/>
    </source>
</evidence>
<keyword evidence="6" id="KW-0106">Calcium</keyword>
<reference evidence="12 13" key="1">
    <citation type="submission" date="2021-07" db="EMBL/GenBank/DDBJ databases">
        <authorList>
            <person name="Imarazene B."/>
            <person name="Zahm M."/>
            <person name="Klopp C."/>
            <person name="Cabau C."/>
            <person name="Beille S."/>
            <person name="Jouanno E."/>
            <person name="Castinel A."/>
            <person name="Lluch J."/>
            <person name="Gil L."/>
            <person name="Kuchtly C."/>
            <person name="Lopez Roques C."/>
            <person name="Donnadieu C."/>
            <person name="Parrinello H."/>
            <person name="Journot L."/>
            <person name="Du K."/>
            <person name="Schartl M."/>
            <person name="Retaux S."/>
            <person name="Guiguen Y."/>
        </authorList>
    </citation>
    <scope>NUCLEOTIDE SEQUENCE [LARGE SCALE GENOMIC DNA]</scope>
    <source>
        <strain evidence="12">Pach_M1</strain>
        <tissue evidence="12">Testis</tissue>
    </source>
</reference>
<dbReference type="SMART" id="SM00230">
    <property type="entry name" value="CysPc"/>
    <property type="match status" value="1"/>
</dbReference>
<dbReference type="PROSITE" id="PS50203">
    <property type="entry name" value="CALPAIN_CAT"/>
    <property type="match status" value="1"/>
</dbReference>
<dbReference type="GO" id="GO:0006508">
    <property type="term" value="P:proteolysis"/>
    <property type="evidence" value="ECO:0007669"/>
    <property type="project" value="UniProtKB-KW"/>
</dbReference>
<feature type="active site" evidence="7 8">
    <location>
        <position position="250"/>
    </location>
</feature>
<evidence type="ECO:0000259" key="11">
    <source>
        <dbReference type="PROSITE" id="PS50222"/>
    </source>
</evidence>
<dbReference type="PROSITE" id="PS00139">
    <property type="entry name" value="THIOL_PROTEASE_CYS"/>
    <property type="match status" value="1"/>
</dbReference>
<feature type="region of interest" description="Disordered" evidence="9">
    <location>
        <begin position="696"/>
        <end position="732"/>
    </location>
</feature>
<evidence type="ECO:0000256" key="1">
    <source>
        <dbReference type="ARBA" id="ARBA00007623"/>
    </source>
</evidence>
<dbReference type="InterPro" id="IPR022682">
    <property type="entry name" value="Calpain_domain_III"/>
</dbReference>
<evidence type="ECO:0000256" key="9">
    <source>
        <dbReference type="SAM" id="MobiDB-lite"/>
    </source>
</evidence>
<dbReference type="GO" id="GO:0005737">
    <property type="term" value="C:cytoplasm"/>
    <property type="evidence" value="ECO:0007669"/>
    <property type="project" value="TreeGrafter"/>
</dbReference>
<keyword evidence="4 8" id="KW-0378">Hydrolase</keyword>
<keyword evidence="3" id="KW-0479">Metal-binding</keyword>
<dbReference type="OrthoDB" id="424753at2759"/>
<comment type="caution">
    <text evidence="12">The sequence shown here is derived from an EMBL/GenBank/DDBJ whole genome shotgun (WGS) entry which is preliminary data.</text>
</comment>
<dbReference type="FunFam" id="3.90.70.10:FF:000001">
    <property type="entry name" value="Calpain-1 catalytic subunit"/>
    <property type="match status" value="1"/>
</dbReference>
<evidence type="ECO:0000256" key="6">
    <source>
        <dbReference type="ARBA" id="ARBA00022837"/>
    </source>
</evidence>
<feature type="compositionally biased region" description="Polar residues" evidence="9">
    <location>
        <begin position="702"/>
        <end position="732"/>
    </location>
</feature>
<dbReference type="InterPro" id="IPR002048">
    <property type="entry name" value="EF_hand_dom"/>
</dbReference>
<evidence type="ECO:0000259" key="10">
    <source>
        <dbReference type="PROSITE" id="PS50203"/>
    </source>
</evidence>
<dbReference type="Pfam" id="PF00648">
    <property type="entry name" value="Peptidase_C2"/>
    <property type="match status" value="1"/>
</dbReference>
<dbReference type="PANTHER" id="PTHR10183:SF393">
    <property type="entry name" value="CALPAIN-LIKE ISOFORM X1"/>
    <property type="match status" value="1"/>
</dbReference>
<dbReference type="InterPro" id="IPR000169">
    <property type="entry name" value="Pept_cys_AS"/>
</dbReference>
<dbReference type="Gene3D" id="1.10.238.10">
    <property type="entry name" value="EF-hand"/>
    <property type="match status" value="1"/>
</dbReference>
<dbReference type="InterPro" id="IPR001300">
    <property type="entry name" value="Peptidase_C2_calpain_cat"/>
</dbReference>
<dbReference type="GO" id="GO:0043066">
    <property type="term" value="P:negative regulation of apoptotic process"/>
    <property type="evidence" value="ECO:0007669"/>
    <property type="project" value="TreeGrafter"/>
</dbReference>
<organism evidence="12 13">
    <name type="scientific">Astyanax mexicanus</name>
    <name type="common">Blind cave fish</name>
    <name type="synonym">Astyanax fasciatus mexicanus</name>
    <dbReference type="NCBI Taxonomy" id="7994"/>
    <lineage>
        <taxon>Eukaryota</taxon>
        <taxon>Metazoa</taxon>
        <taxon>Chordata</taxon>
        <taxon>Craniata</taxon>
        <taxon>Vertebrata</taxon>
        <taxon>Euteleostomi</taxon>
        <taxon>Actinopterygii</taxon>
        <taxon>Neopterygii</taxon>
        <taxon>Teleostei</taxon>
        <taxon>Ostariophysi</taxon>
        <taxon>Characiformes</taxon>
        <taxon>Characoidei</taxon>
        <taxon>Acestrorhamphidae</taxon>
        <taxon>Acestrorhamphinae</taxon>
        <taxon>Astyanax</taxon>
    </lineage>
</organism>
<proteinExistence type="inferred from homology"/>
<evidence type="ECO:0000256" key="4">
    <source>
        <dbReference type="ARBA" id="ARBA00022801"/>
    </source>
</evidence>
<dbReference type="SMART" id="SM00720">
    <property type="entry name" value="calpain_III"/>
    <property type="match status" value="1"/>
</dbReference>
<keyword evidence="2 8" id="KW-0645">Protease</keyword>
<feature type="region of interest" description="Disordered" evidence="9">
    <location>
        <begin position="806"/>
        <end position="826"/>
    </location>
</feature>
<dbReference type="Gene3D" id="2.60.120.380">
    <property type="match status" value="1"/>
</dbReference>
<accession>A0A8T2LPQ0</accession>
<gene>
    <name evidence="12" type="primary">CAPN9</name>
    <name evidence="12" type="ORF">AMEX_G11883</name>
</gene>
<dbReference type="SUPFAM" id="SSF47473">
    <property type="entry name" value="EF-hand"/>
    <property type="match status" value="1"/>
</dbReference>
<dbReference type="Proteomes" id="UP000752171">
    <property type="component" value="Unassembled WGS sequence"/>
</dbReference>
<dbReference type="InterPro" id="IPR038765">
    <property type="entry name" value="Papain-like_cys_pep_sf"/>
</dbReference>
<dbReference type="InterPro" id="IPR022684">
    <property type="entry name" value="Calpain_cysteine_protease"/>
</dbReference>
<dbReference type="PROSITE" id="PS50222">
    <property type="entry name" value="EF_HAND_2"/>
    <property type="match status" value="1"/>
</dbReference>
<dbReference type="FunFam" id="2.60.120.380:FF:000011">
    <property type="entry name" value="Calpain 12"/>
    <property type="match status" value="1"/>
</dbReference>
<dbReference type="SUPFAM" id="SSF49758">
    <property type="entry name" value="Calpain large subunit, middle domain (domain III)"/>
    <property type="match status" value="1"/>
</dbReference>
<dbReference type="EMBL" id="JAICCE010000009">
    <property type="protein sequence ID" value="KAG9272817.1"/>
    <property type="molecule type" value="Genomic_DNA"/>
</dbReference>
<dbReference type="InterPro" id="IPR036213">
    <property type="entry name" value="Calpain_III_sf"/>
</dbReference>
<evidence type="ECO:0000256" key="8">
    <source>
        <dbReference type="PROSITE-ProRule" id="PRU00239"/>
    </source>
</evidence>
<dbReference type="InterPro" id="IPR022683">
    <property type="entry name" value="Calpain_III"/>
</dbReference>
<dbReference type="GO" id="GO:0004198">
    <property type="term" value="F:calcium-dependent cysteine-type endopeptidase activity"/>
    <property type="evidence" value="ECO:0007669"/>
    <property type="project" value="InterPro"/>
</dbReference>
<evidence type="ECO:0000256" key="7">
    <source>
        <dbReference type="PIRSR" id="PIRSR622684-1"/>
    </source>
</evidence>
<dbReference type="AlphaFoldDB" id="A0A8T2LPQ0"/>
<evidence type="ECO:0000256" key="5">
    <source>
        <dbReference type="ARBA" id="ARBA00022807"/>
    </source>
</evidence>
<evidence type="ECO:0000256" key="2">
    <source>
        <dbReference type="ARBA" id="ARBA00022670"/>
    </source>
</evidence>
<dbReference type="PRINTS" id="PR00704">
    <property type="entry name" value="CALPAIN"/>
</dbReference>
<keyword evidence="5 8" id="KW-0788">Thiol protease</keyword>
<feature type="active site" evidence="7 8">
    <location>
        <position position="274"/>
    </location>
</feature>
<feature type="domain" description="Calpain catalytic" evidence="10">
    <location>
        <begin position="35"/>
        <end position="333"/>
    </location>
</feature>
<dbReference type="Gene3D" id="3.90.70.10">
    <property type="entry name" value="Cysteine proteinases"/>
    <property type="match status" value="1"/>
</dbReference>
<dbReference type="PANTHER" id="PTHR10183">
    <property type="entry name" value="CALPAIN"/>
    <property type="match status" value="1"/>
</dbReference>
<dbReference type="GO" id="GO:0005509">
    <property type="term" value="F:calcium ion binding"/>
    <property type="evidence" value="ECO:0007669"/>
    <property type="project" value="InterPro"/>
</dbReference>
<dbReference type="CDD" id="cd16182">
    <property type="entry name" value="EFh_PEF_Group_II_CAPN_like"/>
    <property type="match status" value="1"/>
</dbReference>
<feature type="active site" evidence="7 8">
    <location>
        <position position="92"/>
    </location>
</feature>
<dbReference type="InterPro" id="IPR011992">
    <property type="entry name" value="EF-hand-dom_pair"/>
</dbReference>
<name>A0A8T2LPQ0_ASTMX</name>
<feature type="domain" description="EF-hand" evidence="11">
    <location>
        <begin position="614"/>
        <end position="649"/>
    </location>
</feature>